<dbReference type="EMBL" id="WKRA01000005">
    <property type="protein sequence ID" value="MSD15402.1"/>
    <property type="molecule type" value="Genomic_DNA"/>
</dbReference>
<feature type="domain" description="AAA+ ATPase" evidence="1">
    <location>
        <begin position="181"/>
        <end position="305"/>
    </location>
</feature>
<evidence type="ECO:0000313" key="3">
    <source>
        <dbReference type="EMBL" id="MSD15402.1"/>
    </source>
</evidence>
<dbReference type="InterPro" id="IPR027417">
    <property type="entry name" value="P-loop_NTPase"/>
</dbReference>
<proteinExistence type="predicted"/>
<evidence type="ECO:0000313" key="5">
    <source>
        <dbReference type="Proteomes" id="UP000431304"/>
    </source>
</evidence>
<reference evidence="2 4" key="1">
    <citation type="submission" date="2015-09" db="EMBL/GenBank/DDBJ databases">
        <authorList>
            <consortium name="Pathogen Informatics"/>
        </authorList>
    </citation>
    <scope>NUCLEOTIDE SEQUENCE [LARGE SCALE GENOMIC DNA]</scope>
    <source>
        <strain evidence="2 4">2789STDY5608891</strain>
    </source>
</reference>
<gene>
    <name evidence="2" type="primary">dnaC_1</name>
    <name evidence="2" type="ORF">ERS852448_00624</name>
    <name evidence="3" type="ORF">GKE72_04815</name>
</gene>
<dbReference type="AlphaFoldDB" id="A0A173RUV3"/>
<dbReference type="PANTHER" id="PTHR30050:SF4">
    <property type="entry name" value="ATP-BINDING PROTEIN RV3427C IN INSERTION SEQUENCE-RELATED"/>
    <property type="match status" value="1"/>
</dbReference>
<sequence>MPLTNTQYDQIMRGYQDRQLKRQQLIDTRREEIAAKIPKITELDAQIASLSVRRARQLLDGDASALTDLHDQIQTLSARKQECLQNAGYPADYFQPPYTCPDCQDTGYIGQKRCHCLKQAAIDLVYTQSNLQGILEKENFDTFSYDYYADDIYDNTQLSSLEAARNAVVQCHRFVDTFDDTFENLLLFGDTGVGKTFLSNCVAKELLDTGHSVIYFSAHHLFELLAQKTFTREPQAAESYRNIFDCDLLIIDDLGTELTNTFTTSQFFVCLNERIRKQKSTLISTNLELFDIASIYSERIFSRISNSFIILHLFGNDIRLCKKLTEK</sequence>
<dbReference type="STRING" id="39490.ERS852448_00624"/>
<evidence type="ECO:0000313" key="4">
    <source>
        <dbReference type="Proteomes" id="UP000095492"/>
    </source>
</evidence>
<evidence type="ECO:0000259" key="1">
    <source>
        <dbReference type="SMART" id="SM00382"/>
    </source>
</evidence>
<dbReference type="RefSeq" id="WP_021738512.1">
    <property type="nucleotide sequence ID" value="NZ_CABKSU010000037.1"/>
</dbReference>
<dbReference type="EMBL" id="CYYA01000003">
    <property type="protein sequence ID" value="CUM81803.1"/>
    <property type="molecule type" value="Genomic_DNA"/>
</dbReference>
<dbReference type="GO" id="GO:0006260">
    <property type="term" value="P:DNA replication"/>
    <property type="evidence" value="ECO:0007669"/>
    <property type="project" value="TreeGrafter"/>
</dbReference>
<dbReference type="GeneID" id="42786021"/>
<dbReference type="Proteomes" id="UP000431304">
    <property type="component" value="Unassembled WGS sequence"/>
</dbReference>
<name>A0A173RUV3_EUBRA</name>
<organism evidence="2 4">
    <name type="scientific">Eubacterium ramulus</name>
    <dbReference type="NCBI Taxonomy" id="39490"/>
    <lineage>
        <taxon>Bacteria</taxon>
        <taxon>Bacillati</taxon>
        <taxon>Bacillota</taxon>
        <taxon>Clostridia</taxon>
        <taxon>Eubacteriales</taxon>
        <taxon>Eubacteriaceae</taxon>
        <taxon>Eubacterium</taxon>
    </lineage>
</organism>
<dbReference type="Proteomes" id="UP000095492">
    <property type="component" value="Unassembled WGS sequence"/>
</dbReference>
<dbReference type="SMART" id="SM00382">
    <property type="entry name" value="AAA"/>
    <property type="match status" value="1"/>
</dbReference>
<protein>
    <submittedName>
        <fullName evidence="2 3">DNA replication protein DnaC</fullName>
    </submittedName>
</protein>
<evidence type="ECO:0000313" key="2">
    <source>
        <dbReference type="EMBL" id="CUM81803.1"/>
    </source>
</evidence>
<accession>A0A173RUV3</accession>
<dbReference type="InterPro" id="IPR002611">
    <property type="entry name" value="IstB_ATP-bd"/>
</dbReference>
<dbReference type="PANTHER" id="PTHR30050">
    <property type="entry name" value="CHROMOSOMAL REPLICATION INITIATOR PROTEIN DNAA"/>
    <property type="match status" value="1"/>
</dbReference>
<dbReference type="Gene3D" id="3.40.50.300">
    <property type="entry name" value="P-loop containing nucleotide triphosphate hydrolases"/>
    <property type="match status" value="1"/>
</dbReference>
<dbReference type="GO" id="GO:0005524">
    <property type="term" value="F:ATP binding"/>
    <property type="evidence" value="ECO:0007669"/>
    <property type="project" value="InterPro"/>
</dbReference>
<reference evidence="3 5" key="2">
    <citation type="journal article" date="2019" name="Nat. Med.">
        <title>A library of human gut bacterial isolates paired with longitudinal multiomics data enables mechanistic microbiome research.</title>
        <authorList>
            <person name="Poyet M."/>
            <person name="Groussin M."/>
            <person name="Gibbons S.M."/>
            <person name="Avila-Pacheco J."/>
            <person name="Jiang X."/>
            <person name="Kearney S.M."/>
            <person name="Perrotta A.R."/>
            <person name="Berdy B."/>
            <person name="Zhao S."/>
            <person name="Lieberman T.D."/>
            <person name="Swanson P.K."/>
            <person name="Smith M."/>
            <person name="Roesemann S."/>
            <person name="Alexander J.E."/>
            <person name="Rich S.A."/>
            <person name="Livny J."/>
            <person name="Vlamakis H."/>
            <person name="Clish C."/>
            <person name="Bullock K."/>
            <person name="Deik A."/>
            <person name="Scott J."/>
            <person name="Pierce K.A."/>
            <person name="Xavier R.J."/>
            <person name="Alm E.J."/>
        </authorList>
    </citation>
    <scope>NUCLEOTIDE SEQUENCE [LARGE SCALE GENOMIC DNA]</scope>
    <source>
        <strain evidence="3 5">BIOML-A3</strain>
    </source>
</reference>
<dbReference type="CDD" id="cd00009">
    <property type="entry name" value="AAA"/>
    <property type="match status" value="1"/>
</dbReference>
<dbReference type="OrthoDB" id="9776217at2"/>
<dbReference type="Pfam" id="PF01695">
    <property type="entry name" value="IstB_IS21"/>
    <property type="match status" value="1"/>
</dbReference>
<dbReference type="NCBIfam" id="NF005304">
    <property type="entry name" value="PRK06835.1"/>
    <property type="match status" value="1"/>
</dbReference>
<dbReference type="InterPro" id="IPR003593">
    <property type="entry name" value="AAA+_ATPase"/>
</dbReference>
<dbReference type="SUPFAM" id="SSF52540">
    <property type="entry name" value="P-loop containing nucleoside triphosphate hydrolases"/>
    <property type="match status" value="1"/>
</dbReference>